<dbReference type="Pfam" id="PF08546">
    <property type="entry name" value="ApbA_C"/>
    <property type="match status" value="1"/>
</dbReference>
<dbReference type="GO" id="GO:0050661">
    <property type="term" value="F:NADP binding"/>
    <property type="evidence" value="ECO:0007669"/>
    <property type="project" value="TreeGrafter"/>
</dbReference>
<evidence type="ECO:0000256" key="8">
    <source>
        <dbReference type="ARBA" id="ARBA00032024"/>
    </source>
</evidence>
<dbReference type="Pfam" id="PF02558">
    <property type="entry name" value="ApbA"/>
    <property type="match status" value="1"/>
</dbReference>
<dbReference type="GO" id="GO:0015940">
    <property type="term" value="P:pantothenate biosynthetic process"/>
    <property type="evidence" value="ECO:0007669"/>
    <property type="project" value="UniProtKB-UniPathway"/>
</dbReference>
<name>A0A1H8ZFY1_9GAMM</name>
<dbReference type="RefSeq" id="WP_177188763.1">
    <property type="nucleotide sequence ID" value="NZ_FOFS01000001.1"/>
</dbReference>
<keyword evidence="13" id="KW-1185">Reference proteome</keyword>
<evidence type="ECO:0000256" key="2">
    <source>
        <dbReference type="ARBA" id="ARBA00007870"/>
    </source>
</evidence>
<gene>
    <name evidence="12" type="ORF">SAMN04488038_10128</name>
</gene>
<dbReference type="InterPro" id="IPR013328">
    <property type="entry name" value="6PGD_dom2"/>
</dbReference>
<sequence>MMAALDSDQTPRIGLIGAGAVGCVLALHLAESGRCQLSLLARERDAARWQTLPQLRLRTAAGERAQPRPRLCTAGELAQMDYLLLCVKQTQLDAALDALPPLPAHCTLVSTLNGPAALARIRARRPGQRLLAMPVMFNAQLLAPLHAQLSTTPRVLIAREETALRRAFAGSAMRVGRSHGEPSLWGKLLINLANAIGALTHTGFAELLTQRELRRAYVQVLDEAVAVLEASGTAYALPMPLPFSLYRRLLAGRSPLPWWFARLRNGLRAGAYPSMVADLAQGRDTEVRELNGAIVQLAQQLGRDAPANRRLCELVEARRGQAPPVYLSAAALLAALAPN</sequence>
<dbReference type="SUPFAM" id="SSF51735">
    <property type="entry name" value="NAD(P)-binding Rossmann-fold domains"/>
    <property type="match status" value="1"/>
</dbReference>
<accession>A0A1H8ZFY1</accession>
<evidence type="ECO:0000256" key="9">
    <source>
        <dbReference type="ARBA" id="ARBA00048793"/>
    </source>
</evidence>
<comment type="pathway">
    <text evidence="1">Cofactor biosynthesis; (R)-pantothenate biosynthesis; (R)-pantoate from 3-methyl-2-oxobutanoate: step 2/2.</text>
</comment>
<evidence type="ECO:0000313" key="12">
    <source>
        <dbReference type="EMBL" id="SEP63303.1"/>
    </source>
</evidence>
<keyword evidence="5" id="KW-0566">Pantothenate biosynthesis</keyword>
<protein>
    <recommendedName>
        <fullName evidence="4">2-dehydropantoate 2-reductase</fullName>
        <ecNumber evidence="3">1.1.1.169</ecNumber>
    </recommendedName>
    <alternativeName>
        <fullName evidence="8">Ketopantoate reductase</fullName>
    </alternativeName>
</protein>
<organism evidence="12 13">
    <name type="scientific">Solimonas aquatica</name>
    <dbReference type="NCBI Taxonomy" id="489703"/>
    <lineage>
        <taxon>Bacteria</taxon>
        <taxon>Pseudomonadati</taxon>
        <taxon>Pseudomonadota</taxon>
        <taxon>Gammaproteobacteria</taxon>
        <taxon>Nevskiales</taxon>
        <taxon>Nevskiaceae</taxon>
        <taxon>Solimonas</taxon>
    </lineage>
</organism>
<dbReference type="SUPFAM" id="SSF48179">
    <property type="entry name" value="6-phosphogluconate dehydrogenase C-terminal domain-like"/>
    <property type="match status" value="1"/>
</dbReference>
<dbReference type="EC" id="1.1.1.169" evidence="3"/>
<dbReference type="PANTHER" id="PTHR43765:SF2">
    <property type="entry name" value="2-DEHYDROPANTOATE 2-REDUCTASE"/>
    <property type="match status" value="1"/>
</dbReference>
<dbReference type="InterPro" id="IPR036291">
    <property type="entry name" value="NAD(P)-bd_dom_sf"/>
</dbReference>
<reference evidence="12 13" key="1">
    <citation type="submission" date="2016-10" db="EMBL/GenBank/DDBJ databases">
        <authorList>
            <person name="de Groot N.N."/>
        </authorList>
    </citation>
    <scope>NUCLEOTIDE SEQUENCE [LARGE SCALE GENOMIC DNA]</scope>
    <source>
        <strain evidence="12 13">DSM 25927</strain>
    </source>
</reference>
<evidence type="ECO:0000256" key="3">
    <source>
        <dbReference type="ARBA" id="ARBA00013014"/>
    </source>
</evidence>
<dbReference type="GO" id="GO:0005737">
    <property type="term" value="C:cytoplasm"/>
    <property type="evidence" value="ECO:0007669"/>
    <property type="project" value="TreeGrafter"/>
</dbReference>
<evidence type="ECO:0000313" key="13">
    <source>
        <dbReference type="Proteomes" id="UP000199233"/>
    </source>
</evidence>
<dbReference type="InterPro" id="IPR050838">
    <property type="entry name" value="Ketopantoate_reductase"/>
</dbReference>
<feature type="domain" description="Ketopantoate reductase N-terminal" evidence="10">
    <location>
        <begin position="13"/>
        <end position="155"/>
    </location>
</feature>
<keyword evidence="6" id="KW-0521">NADP</keyword>
<dbReference type="Gene3D" id="3.40.50.720">
    <property type="entry name" value="NAD(P)-binding Rossmann-like Domain"/>
    <property type="match status" value="1"/>
</dbReference>
<dbReference type="InterPro" id="IPR013752">
    <property type="entry name" value="KPA_reductase"/>
</dbReference>
<dbReference type="UniPathway" id="UPA00028">
    <property type="reaction ID" value="UER00004"/>
</dbReference>
<dbReference type="GO" id="GO:0008677">
    <property type="term" value="F:2-dehydropantoate 2-reductase activity"/>
    <property type="evidence" value="ECO:0007669"/>
    <property type="project" value="UniProtKB-EC"/>
</dbReference>
<evidence type="ECO:0000256" key="5">
    <source>
        <dbReference type="ARBA" id="ARBA00022655"/>
    </source>
</evidence>
<evidence type="ECO:0000256" key="1">
    <source>
        <dbReference type="ARBA" id="ARBA00004994"/>
    </source>
</evidence>
<dbReference type="Proteomes" id="UP000199233">
    <property type="component" value="Unassembled WGS sequence"/>
</dbReference>
<evidence type="ECO:0000259" key="11">
    <source>
        <dbReference type="Pfam" id="PF08546"/>
    </source>
</evidence>
<dbReference type="InterPro" id="IPR008927">
    <property type="entry name" value="6-PGluconate_DH-like_C_sf"/>
</dbReference>
<dbReference type="EMBL" id="FOFS01000001">
    <property type="protein sequence ID" value="SEP63303.1"/>
    <property type="molecule type" value="Genomic_DNA"/>
</dbReference>
<evidence type="ECO:0000256" key="4">
    <source>
        <dbReference type="ARBA" id="ARBA00019465"/>
    </source>
</evidence>
<comment type="catalytic activity">
    <reaction evidence="9">
        <text>(R)-pantoate + NADP(+) = 2-dehydropantoate + NADPH + H(+)</text>
        <dbReference type="Rhea" id="RHEA:16233"/>
        <dbReference type="ChEBI" id="CHEBI:11561"/>
        <dbReference type="ChEBI" id="CHEBI:15378"/>
        <dbReference type="ChEBI" id="CHEBI:15980"/>
        <dbReference type="ChEBI" id="CHEBI:57783"/>
        <dbReference type="ChEBI" id="CHEBI:58349"/>
        <dbReference type="EC" id="1.1.1.169"/>
    </reaction>
</comment>
<dbReference type="InterPro" id="IPR013332">
    <property type="entry name" value="KPR_N"/>
</dbReference>
<dbReference type="STRING" id="489703.SAMN04488038_10128"/>
<evidence type="ECO:0000259" key="10">
    <source>
        <dbReference type="Pfam" id="PF02558"/>
    </source>
</evidence>
<dbReference type="AlphaFoldDB" id="A0A1H8ZFY1"/>
<keyword evidence="7" id="KW-0560">Oxidoreductase</keyword>
<feature type="domain" description="Ketopantoate reductase C-terminal" evidence="11">
    <location>
        <begin position="183"/>
        <end position="317"/>
    </location>
</feature>
<dbReference type="Gene3D" id="1.10.1040.10">
    <property type="entry name" value="N-(1-d-carboxylethyl)-l-norvaline Dehydrogenase, domain 2"/>
    <property type="match status" value="1"/>
</dbReference>
<comment type="similarity">
    <text evidence="2">Belongs to the ketopantoate reductase family.</text>
</comment>
<evidence type="ECO:0000256" key="7">
    <source>
        <dbReference type="ARBA" id="ARBA00023002"/>
    </source>
</evidence>
<evidence type="ECO:0000256" key="6">
    <source>
        <dbReference type="ARBA" id="ARBA00022857"/>
    </source>
</evidence>
<dbReference type="PANTHER" id="PTHR43765">
    <property type="entry name" value="2-DEHYDROPANTOATE 2-REDUCTASE-RELATED"/>
    <property type="match status" value="1"/>
</dbReference>
<proteinExistence type="inferred from homology"/>